<accession>A0A0G2I4J4</accession>
<evidence type="ECO:0000313" key="2">
    <source>
        <dbReference type="Proteomes" id="UP000034164"/>
    </source>
</evidence>
<dbReference type="Proteomes" id="UP000034164">
    <property type="component" value="Unassembled WGS sequence"/>
</dbReference>
<comment type="caution">
    <text evidence="1">The sequence shown here is derived from an EMBL/GenBank/DDBJ whole genome shotgun (WGS) entry which is preliminary data.</text>
</comment>
<sequence>MDSVYYRGAKLLLHLNRDDHVRPITSRKLCRPQSYLQCRSLRPNPCFYLGFFRGRDTRTFSKQRGRRRRQILRLPLRPLNPRVLPAIEEEEEESFQKYQIRMSLSERENALGNSFGETVAPTTTACNLIVEKVHNACRKRCSGEYDVYNRSDLVQGTDIPIFYSLTWFHGSVSGIADQSVFEVSEAIQTDMIPYL</sequence>
<name>A0A0G2I4J4_9EURO</name>
<dbReference type="VEuPathDB" id="FungiDB:EMCG_08985"/>
<proteinExistence type="predicted"/>
<dbReference type="AlphaFoldDB" id="A0A0G2I4J4"/>
<evidence type="ECO:0000313" key="1">
    <source>
        <dbReference type="EMBL" id="KKZ65165.1"/>
    </source>
</evidence>
<gene>
    <name evidence="1" type="ORF">EMCG_08985</name>
</gene>
<dbReference type="EMBL" id="LCZI01000694">
    <property type="protein sequence ID" value="KKZ65165.1"/>
    <property type="molecule type" value="Genomic_DNA"/>
</dbReference>
<protein>
    <submittedName>
        <fullName evidence="1">Uncharacterized protein</fullName>
    </submittedName>
</protein>
<reference evidence="2" key="1">
    <citation type="journal article" date="2015" name="PLoS Genet.">
        <title>The dynamic genome and transcriptome of the human fungal pathogen Blastomyces and close relative Emmonsia.</title>
        <authorList>
            <person name="Munoz J.F."/>
            <person name="Gauthier G.M."/>
            <person name="Desjardins C.A."/>
            <person name="Gallo J.E."/>
            <person name="Holder J."/>
            <person name="Sullivan T.D."/>
            <person name="Marty A.J."/>
            <person name="Carmen J.C."/>
            <person name="Chen Z."/>
            <person name="Ding L."/>
            <person name="Gujja S."/>
            <person name="Magrini V."/>
            <person name="Misas E."/>
            <person name="Mitreva M."/>
            <person name="Priest M."/>
            <person name="Saif S."/>
            <person name="Whiston E.A."/>
            <person name="Young S."/>
            <person name="Zeng Q."/>
            <person name="Goldman W.E."/>
            <person name="Mardis E.R."/>
            <person name="Taylor J.W."/>
            <person name="McEwen J.G."/>
            <person name="Clay O.K."/>
            <person name="Klein B.S."/>
            <person name="Cuomo C.A."/>
        </authorList>
    </citation>
    <scope>NUCLEOTIDE SEQUENCE [LARGE SCALE GENOMIC DNA]</scope>
    <source>
        <strain evidence="2">UAMH 3008</strain>
    </source>
</reference>
<organism evidence="1 2">
    <name type="scientific">[Emmonsia] crescens</name>
    <dbReference type="NCBI Taxonomy" id="73230"/>
    <lineage>
        <taxon>Eukaryota</taxon>
        <taxon>Fungi</taxon>
        <taxon>Dikarya</taxon>
        <taxon>Ascomycota</taxon>
        <taxon>Pezizomycotina</taxon>
        <taxon>Eurotiomycetes</taxon>
        <taxon>Eurotiomycetidae</taxon>
        <taxon>Onygenales</taxon>
        <taxon>Ajellomycetaceae</taxon>
        <taxon>Emergomyces</taxon>
    </lineage>
</organism>